<dbReference type="PROSITE" id="PS51253">
    <property type="entry name" value="HTH_CENPB"/>
    <property type="match status" value="1"/>
</dbReference>
<evidence type="ECO:0000313" key="4">
    <source>
        <dbReference type="EMBL" id="RWR99875.1"/>
    </source>
</evidence>
<dbReference type="AlphaFoldDB" id="A0A3S3RF04"/>
<sequence>MAEKSESNQCSNTTIIEKIEETESDESDYEVQNEQLIKGTKRARVSYTIEFKLNVLKELKSTFNGNKRRCAKFFQISRSLLQDWAKKESKFNELKDDNNVSIRRTRYIALDSDSKKKRASYPDMEANLYEWIKKEREKGYLIDTEQIKRQALTLFKEYYPNSDSYFKASNGWLQKFLKRFDLVNRVTTSTGQLIPTEAVDLVKSLFARFDSVSEGNHRLRLTVVLTIMSDGKKLQPQIIFKNLSKKPKGNFPSDVIITATKKGSMNSELMEMYMNKIWAARGEQEFTAKGNRKRASYEEIVRWVTESWKEIDKELVKRSFMGCGLVSNRNVDLLHHKLSTLLDIGPGLSLPD</sequence>
<evidence type="ECO:0000256" key="2">
    <source>
        <dbReference type="ARBA" id="ARBA00023125"/>
    </source>
</evidence>
<dbReference type="SUPFAM" id="SSF46689">
    <property type="entry name" value="Homeodomain-like"/>
    <property type="match status" value="1"/>
</dbReference>
<reference evidence="4 5" key="1">
    <citation type="journal article" date="2018" name="Gigascience">
        <title>Genomes of trombidid mites reveal novel predicted allergens and laterally-transferred genes associated with secondary metabolism.</title>
        <authorList>
            <person name="Dong X."/>
            <person name="Chaisiri K."/>
            <person name="Xia D."/>
            <person name="Armstrong S.D."/>
            <person name="Fang Y."/>
            <person name="Donnelly M.J."/>
            <person name="Kadowaki T."/>
            <person name="McGarry J.W."/>
            <person name="Darby A.C."/>
            <person name="Makepeace B.L."/>
        </authorList>
    </citation>
    <scope>NUCLEOTIDE SEQUENCE [LARGE SCALE GENOMIC DNA]</scope>
    <source>
        <strain evidence="4">UoL-WK</strain>
    </source>
</reference>
<keyword evidence="5" id="KW-1185">Reference proteome</keyword>
<evidence type="ECO:0000313" key="5">
    <source>
        <dbReference type="Proteomes" id="UP000285301"/>
    </source>
</evidence>
<dbReference type="Pfam" id="PF03184">
    <property type="entry name" value="DDE_1"/>
    <property type="match status" value="1"/>
</dbReference>
<comment type="subcellular location">
    <subcellularLocation>
        <location evidence="1">Nucleus</location>
    </subcellularLocation>
</comment>
<feature type="non-terminal residue" evidence="4">
    <location>
        <position position="352"/>
    </location>
</feature>
<dbReference type="PANTHER" id="PTHR19303:SF73">
    <property type="entry name" value="PROTEIN PDC2"/>
    <property type="match status" value="1"/>
</dbReference>
<dbReference type="GO" id="GO:0003677">
    <property type="term" value="F:DNA binding"/>
    <property type="evidence" value="ECO:0007669"/>
    <property type="project" value="UniProtKB-KW"/>
</dbReference>
<dbReference type="InterPro" id="IPR004875">
    <property type="entry name" value="DDE_SF_endonuclease_dom"/>
</dbReference>
<feature type="domain" description="HTH CENPB-type" evidence="3">
    <location>
        <begin position="112"/>
        <end position="186"/>
    </location>
</feature>
<dbReference type="Pfam" id="PF03221">
    <property type="entry name" value="HTH_Tnp_Tc5"/>
    <property type="match status" value="1"/>
</dbReference>
<dbReference type="InterPro" id="IPR050863">
    <property type="entry name" value="CenT-Element_Derived"/>
</dbReference>
<name>A0A3S3RF04_9ACAR</name>
<evidence type="ECO:0000256" key="1">
    <source>
        <dbReference type="ARBA" id="ARBA00004123"/>
    </source>
</evidence>
<dbReference type="Pfam" id="PF09607">
    <property type="entry name" value="BrkDBD"/>
    <property type="match status" value="1"/>
</dbReference>
<dbReference type="EMBL" id="NCKU01013237">
    <property type="protein sequence ID" value="RWR99875.1"/>
    <property type="molecule type" value="Genomic_DNA"/>
</dbReference>
<dbReference type="SMART" id="SM00674">
    <property type="entry name" value="CENPB"/>
    <property type="match status" value="1"/>
</dbReference>
<organism evidence="4 5">
    <name type="scientific">Dinothrombium tinctorium</name>
    <dbReference type="NCBI Taxonomy" id="1965070"/>
    <lineage>
        <taxon>Eukaryota</taxon>
        <taxon>Metazoa</taxon>
        <taxon>Ecdysozoa</taxon>
        <taxon>Arthropoda</taxon>
        <taxon>Chelicerata</taxon>
        <taxon>Arachnida</taxon>
        <taxon>Acari</taxon>
        <taxon>Acariformes</taxon>
        <taxon>Trombidiformes</taxon>
        <taxon>Prostigmata</taxon>
        <taxon>Anystina</taxon>
        <taxon>Parasitengona</taxon>
        <taxon>Trombidioidea</taxon>
        <taxon>Trombidiidae</taxon>
        <taxon>Dinothrombium</taxon>
    </lineage>
</organism>
<dbReference type="OrthoDB" id="6511204at2759"/>
<dbReference type="Proteomes" id="UP000285301">
    <property type="component" value="Unassembled WGS sequence"/>
</dbReference>
<dbReference type="InterPro" id="IPR018586">
    <property type="entry name" value="Brinker_DNA-bd"/>
</dbReference>
<accession>A0A3S3RF04</accession>
<proteinExistence type="predicted"/>
<dbReference type="InterPro" id="IPR009057">
    <property type="entry name" value="Homeodomain-like_sf"/>
</dbReference>
<keyword evidence="2" id="KW-0238">DNA-binding</keyword>
<evidence type="ECO:0000259" key="3">
    <source>
        <dbReference type="PROSITE" id="PS51253"/>
    </source>
</evidence>
<dbReference type="InterPro" id="IPR006600">
    <property type="entry name" value="HTH_CenpB_DNA-bd_dom"/>
</dbReference>
<gene>
    <name evidence="4" type="ORF">B4U79_12404</name>
</gene>
<protein>
    <submittedName>
        <fullName evidence="4">Pogo transposable element with KRAB domain-like protein</fullName>
    </submittedName>
</protein>
<dbReference type="PANTHER" id="PTHR19303">
    <property type="entry name" value="TRANSPOSON"/>
    <property type="match status" value="1"/>
</dbReference>
<dbReference type="GO" id="GO:0005634">
    <property type="term" value="C:nucleus"/>
    <property type="evidence" value="ECO:0007669"/>
    <property type="project" value="UniProtKB-SubCell"/>
</dbReference>
<comment type="caution">
    <text evidence="4">The sequence shown here is derived from an EMBL/GenBank/DDBJ whole genome shotgun (WGS) entry which is preliminary data.</text>
</comment>
<dbReference type="Gene3D" id="1.10.10.60">
    <property type="entry name" value="Homeodomain-like"/>
    <property type="match status" value="2"/>
</dbReference>